<evidence type="ECO:0000259" key="16">
    <source>
        <dbReference type="PROSITE" id="PS51352"/>
    </source>
</evidence>
<evidence type="ECO:0000256" key="3">
    <source>
        <dbReference type="ARBA" id="ARBA00006347"/>
    </source>
</evidence>
<dbReference type="Proteomes" id="UP000593564">
    <property type="component" value="Unassembled WGS sequence"/>
</dbReference>
<dbReference type="EMBL" id="JACBKZ010000004">
    <property type="protein sequence ID" value="KAF5952597.1"/>
    <property type="molecule type" value="Genomic_DNA"/>
</dbReference>
<reference evidence="18" key="1">
    <citation type="journal article" date="2020" name="Nat. Commun.">
        <title>Genome assembly of wild tea tree DASZ reveals pedigree and selection history of tea varieties.</title>
        <authorList>
            <person name="Zhang W."/>
            <person name="Zhang Y."/>
            <person name="Qiu H."/>
            <person name="Guo Y."/>
            <person name="Wan H."/>
            <person name="Zhang X."/>
            <person name="Scossa F."/>
            <person name="Alseekh S."/>
            <person name="Zhang Q."/>
            <person name="Wang P."/>
            <person name="Xu L."/>
            <person name="Schmidt M.H."/>
            <person name="Jia X."/>
            <person name="Li D."/>
            <person name="Zhu A."/>
            <person name="Guo F."/>
            <person name="Chen W."/>
            <person name="Ni D."/>
            <person name="Usadel B."/>
            <person name="Fernie A.R."/>
            <person name="Wen W."/>
        </authorList>
    </citation>
    <scope>NUCLEOTIDE SEQUENCE [LARGE SCALE GENOMIC DNA]</scope>
    <source>
        <strain evidence="18">cv. G240</strain>
    </source>
</reference>
<dbReference type="CDD" id="cd02961">
    <property type="entry name" value="PDI_a_family"/>
    <property type="match status" value="1"/>
</dbReference>
<evidence type="ECO:0000256" key="11">
    <source>
        <dbReference type="ARBA" id="ARBA00023157"/>
    </source>
</evidence>
<comment type="subcellular location">
    <subcellularLocation>
        <location evidence="2">Endoplasmic reticulum lumen</location>
    </subcellularLocation>
</comment>
<dbReference type="GO" id="GO:0003723">
    <property type="term" value="F:RNA binding"/>
    <property type="evidence" value="ECO:0007669"/>
    <property type="project" value="UniProtKB-KW"/>
</dbReference>
<organism evidence="17 18">
    <name type="scientific">Camellia sinensis</name>
    <name type="common">Tea plant</name>
    <name type="synonym">Thea sinensis</name>
    <dbReference type="NCBI Taxonomy" id="4442"/>
    <lineage>
        <taxon>Eukaryota</taxon>
        <taxon>Viridiplantae</taxon>
        <taxon>Streptophyta</taxon>
        <taxon>Embryophyta</taxon>
        <taxon>Tracheophyta</taxon>
        <taxon>Spermatophyta</taxon>
        <taxon>Magnoliopsida</taxon>
        <taxon>eudicotyledons</taxon>
        <taxon>Gunneridae</taxon>
        <taxon>Pentapetalae</taxon>
        <taxon>asterids</taxon>
        <taxon>Ericales</taxon>
        <taxon>Theaceae</taxon>
        <taxon>Camellia</taxon>
    </lineage>
</organism>
<comment type="similarity">
    <text evidence="3 15">Belongs to the protein disulfide isomerase family.</text>
</comment>
<dbReference type="GO" id="GO:0006457">
    <property type="term" value="P:protein folding"/>
    <property type="evidence" value="ECO:0007669"/>
    <property type="project" value="TreeGrafter"/>
</dbReference>
<dbReference type="PANTHER" id="PTHR18929">
    <property type="entry name" value="PROTEIN DISULFIDE ISOMERASE"/>
    <property type="match status" value="1"/>
</dbReference>
<dbReference type="EC" id="5.3.4.1" evidence="5"/>
<name>A0A7J7HJJ9_CAMSI</name>
<keyword evidence="10" id="KW-0689">Ribosomal protein</keyword>
<dbReference type="GO" id="GO:0005840">
    <property type="term" value="C:ribosome"/>
    <property type="evidence" value="ECO:0007669"/>
    <property type="project" value="UniProtKB-KW"/>
</dbReference>
<evidence type="ECO:0000256" key="10">
    <source>
        <dbReference type="ARBA" id="ARBA00022980"/>
    </source>
</evidence>
<dbReference type="GO" id="GO:0005788">
    <property type="term" value="C:endoplasmic reticulum lumen"/>
    <property type="evidence" value="ECO:0007669"/>
    <property type="project" value="UniProtKB-SubCell"/>
</dbReference>
<dbReference type="GO" id="GO:1990904">
    <property type="term" value="C:ribonucleoprotein complex"/>
    <property type="evidence" value="ECO:0007669"/>
    <property type="project" value="UniProtKB-KW"/>
</dbReference>
<comment type="caution">
    <text evidence="17">The sequence shown here is derived from an EMBL/GenBank/DDBJ whole genome shotgun (WGS) entry which is preliminary data.</text>
</comment>
<dbReference type="FunFam" id="3.30.300.20:FF:000006">
    <property type="entry name" value="40S ribosomal protein S3"/>
    <property type="match status" value="1"/>
</dbReference>
<evidence type="ECO:0000256" key="14">
    <source>
        <dbReference type="ARBA" id="ARBA00023284"/>
    </source>
</evidence>
<keyword evidence="18" id="KW-1185">Reference proteome</keyword>
<feature type="domain" description="Thioredoxin" evidence="16">
    <location>
        <begin position="53"/>
        <end position="188"/>
    </location>
</feature>
<keyword evidence="14" id="KW-0676">Redox-active center</keyword>
<dbReference type="SUPFAM" id="SSF52833">
    <property type="entry name" value="Thioredoxin-like"/>
    <property type="match status" value="2"/>
</dbReference>
<dbReference type="FunFam" id="3.40.30.10:FF:000107">
    <property type="entry name" value="Protein disulfide-isomerase 5-2"/>
    <property type="match status" value="1"/>
</dbReference>
<keyword evidence="7" id="KW-0677">Repeat</keyword>
<evidence type="ECO:0000256" key="7">
    <source>
        <dbReference type="ARBA" id="ARBA00022737"/>
    </source>
</evidence>
<keyword evidence="12" id="KW-0413">Isomerase</keyword>
<reference evidence="17 18" key="2">
    <citation type="submission" date="2020-07" db="EMBL/GenBank/DDBJ databases">
        <title>Genome assembly of wild tea tree DASZ reveals pedigree and selection history of tea varieties.</title>
        <authorList>
            <person name="Zhang W."/>
        </authorList>
    </citation>
    <scope>NUCLEOTIDE SEQUENCE [LARGE SCALE GENOMIC DNA]</scope>
    <source>
        <strain evidence="18">cv. G240</strain>
        <tissue evidence="17">Leaf</tissue>
    </source>
</reference>
<dbReference type="GO" id="GO:0003756">
    <property type="term" value="F:protein disulfide isomerase activity"/>
    <property type="evidence" value="ECO:0007669"/>
    <property type="project" value="UniProtKB-EC"/>
</dbReference>
<dbReference type="InterPro" id="IPR005788">
    <property type="entry name" value="PDI_thioredoxin-like_dom"/>
</dbReference>
<dbReference type="PRINTS" id="PR00421">
    <property type="entry name" value="THIOREDOXIN"/>
</dbReference>
<dbReference type="PANTHER" id="PTHR18929:SF132">
    <property type="entry name" value="PROTEIN DISULFIDE-ISOMERASE A3"/>
    <property type="match status" value="1"/>
</dbReference>
<dbReference type="PROSITE" id="PS51352">
    <property type="entry name" value="THIOREDOXIN_2"/>
    <property type="match status" value="1"/>
</dbReference>
<dbReference type="InterPro" id="IPR009019">
    <property type="entry name" value="KH_sf_prok-type"/>
</dbReference>
<evidence type="ECO:0000256" key="8">
    <source>
        <dbReference type="ARBA" id="ARBA00022824"/>
    </source>
</evidence>
<keyword evidence="6" id="KW-0732">Signal</keyword>
<evidence type="ECO:0000256" key="2">
    <source>
        <dbReference type="ARBA" id="ARBA00004319"/>
    </source>
</evidence>
<keyword evidence="8" id="KW-0256">Endoplasmic reticulum</keyword>
<dbReference type="NCBIfam" id="TIGR01126">
    <property type="entry name" value="pdi_dom"/>
    <property type="match status" value="1"/>
</dbReference>
<dbReference type="InterPro" id="IPR036249">
    <property type="entry name" value="Thioredoxin-like_sf"/>
</dbReference>
<dbReference type="InterPro" id="IPR015946">
    <property type="entry name" value="KH_dom-like_a/b"/>
</dbReference>
<sequence>MSKKRKFVADGVFFAELNEVLMRELAEDGYSGVEVRVTPIRTEIIIRATRTQNVLGTSASETEYTSASETEDSESKEFVLNLDHSNFHETVNKHDFIIVEFYAPWCGHCKKLAAEYKKAASVLSSHDPLVTLAKIDASVETNKGLTSEFEISGFPTIKILRNGKKHIQEYKGPRDAEGIVAYLKKQSGPASAEIKSAEDANALIDGEKIIVVGVFLEFSGEKFENFTALTKKLRSDYEFGHTLDAKLLPRGESSVTGPIDFNVDALEEFVEEASTPIVTLFNNDPSNQPFVIKFFNNPNAKPKLKPWKLVNPWGYLLFN</sequence>
<evidence type="ECO:0000313" key="17">
    <source>
        <dbReference type="EMBL" id="KAF5952597.1"/>
    </source>
</evidence>
<dbReference type="GO" id="GO:0034976">
    <property type="term" value="P:response to endoplasmic reticulum stress"/>
    <property type="evidence" value="ECO:0007669"/>
    <property type="project" value="TreeGrafter"/>
</dbReference>
<evidence type="ECO:0000256" key="15">
    <source>
        <dbReference type="RuleBase" id="RU004208"/>
    </source>
</evidence>
<accession>A0A7J7HJJ9</accession>
<evidence type="ECO:0000256" key="9">
    <source>
        <dbReference type="ARBA" id="ARBA00022884"/>
    </source>
</evidence>
<evidence type="ECO:0000256" key="1">
    <source>
        <dbReference type="ARBA" id="ARBA00001182"/>
    </source>
</evidence>
<evidence type="ECO:0000256" key="13">
    <source>
        <dbReference type="ARBA" id="ARBA00023274"/>
    </source>
</evidence>
<dbReference type="Gene3D" id="3.30.300.20">
    <property type="match status" value="1"/>
</dbReference>
<evidence type="ECO:0000256" key="4">
    <source>
        <dbReference type="ARBA" id="ARBA00010761"/>
    </source>
</evidence>
<dbReference type="InterPro" id="IPR013766">
    <property type="entry name" value="Thioredoxin_domain"/>
</dbReference>
<dbReference type="AlphaFoldDB" id="A0A7J7HJJ9"/>
<dbReference type="Gene3D" id="3.40.30.10">
    <property type="entry name" value="Glutaredoxin"/>
    <property type="match status" value="2"/>
</dbReference>
<evidence type="ECO:0000256" key="5">
    <source>
        <dbReference type="ARBA" id="ARBA00012723"/>
    </source>
</evidence>
<dbReference type="Pfam" id="PF00085">
    <property type="entry name" value="Thioredoxin"/>
    <property type="match status" value="1"/>
</dbReference>
<dbReference type="SUPFAM" id="SSF54814">
    <property type="entry name" value="Prokaryotic type KH domain (KH-domain type II)"/>
    <property type="match status" value="1"/>
</dbReference>
<evidence type="ECO:0000256" key="6">
    <source>
        <dbReference type="ARBA" id="ARBA00022729"/>
    </source>
</evidence>
<evidence type="ECO:0000256" key="12">
    <source>
        <dbReference type="ARBA" id="ARBA00023235"/>
    </source>
</evidence>
<dbReference type="CDD" id="cd02981">
    <property type="entry name" value="PDI_b_family"/>
    <property type="match status" value="1"/>
</dbReference>
<evidence type="ECO:0000313" key="18">
    <source>
        <dbReference type="Proteomes" id="UP000593564"/>
    </source>
</evidence>
<gene>
    <name evidence="17" type="ORF">HYC85_010541</name>
</gene>
<protein>
    <recommendedName>
        <fullName evidence="5">protein disulfide-isomerase</fullName>
        <ecNumber evidence="5">5.3.4.1</ecNumber>
    </recommendedName>
</protein>
<comment type="similarity">
    <text evidence="4">Belongs to the universal ribosomal protein uS3 family.</text>
</comment>
<keyword evidence="9" id="KW-0694">RNA-binding</keyword>
<dbReference type="CDD" id="cd02413">
    <property type="entry name" value="KH-II_40S_S3"/>
    <property type="match status" value="1"/>
</dbReference>
<comment type="catalytic activity">
    <reaction evidence="1">
        <text>Catalyzes the rearrangement of -S-S- bonds in proteins.</text>
        <dbReference type="EC" id="5.3.4.1"/>
    </reaction>
</comment>
<keyword evidence="13" id="KW-0687">Ribonucleoprotein</keyword>
<proteinExistence type="inferred from homology"/>
<keyword evidence="11" id="KW-1015">Disulfide bond</keyword>
<dbReference type="PROSITE" id="PS00194">
    <property type="entry name" value="THIOREDOXIN_1"/>
    <property type="match status" value="1"/>
</dbReference>
<dbReference type="InterPro" id="IPR017937">
    <property type="entry name" value="Thioredoxin_CS"/>
</dbReference>